<dbReference type="SUPFAM" id="SSF51735">
    <property type="entry name" value="NAD(P)-binding Rossmann-fold domains"/>
    <property type="match status" value="1"/>
</dbReference>
<keyword evidence="13" id="KW-0804">Transcription</keyword>
<dbReference type="GO" id="GO:0034256">
    <property type="term" value="F:chlorophyll(ide) b reductase activity"/>
    <property type="evidence" value="ECO:0007669"/>
    <property type="project" value="UniProtKB-EC"/>
</dbReference>
<dbReference type="GO" id="GO:0003677">
    <property type="term" value="F:DNA binding"/>
    <property type="evidence" value="ECO:0007669"/>
    <property type="project" value="UniProtKB-KW"/>
</dbReference>
<evidence type="ECO:0000256" key="6">
    <source>
        <dbReference type="ARBA" id="ARBA00022946"/>
    </source>
</evidence>
<dbReference type="eggNOG" id="KOG0725">
    <property type="taxonomic scope" value="Eukaryota"/>
</dbReference>
<keyword evidence="4" id="KW-0934">Plastid</keyword>
<dbReference type="PROSITE" id="PS00061">
    <property type="entry name" value="ADH_SHORT"/>
    <property type="match status" value="1"/>
</dbReference>
<protein>
    <recommendedName>
        <fullName evidence="17">chlorophyll(ide) b reductase</fullName>
        <ecNumber evidence="17">1.1.1.294</ecNumber>
    </recommendedName>
</protein>
<sequence>MAATAAYLPLRAQAQVGLAPLRPSGSAAAGARLPGRTARRRLAARGGPEAAGIRAEAVPGGGGVARRAAMVPPYNVLITGSTKGIGYALAKEFLKAGDNVVICSRSAERVESAVTDLKKEFGEQHVWGIVCDVREGKDVKALVDFARDKMKYIDIWNHKKAGFSPYLCVPLAQINNAGSNAYSYKPLVETSDEALMEVITTNTLGLMICCREAINMMRNQPRGGHIFNIDGAGSDGRPTPRFAAYGATKRSVVHLTKSLQAELQMNEVNNVMVHNLSPGMVTTDLLMSGATTKQAKFFINILAEPANVVADYLVPNIRAIPTNQSMKPTYIRFLTGLKAYSRIFSRIAFGARRNKIMSNSQPAQEDDCMSSILVSRLIRAMQPTRSYLRWSDDLHKMFVEAVAYHGGPYEAKPTAVKETMQAMGVTGLTTHNIKSHLQKYRESFSSGVGSLHDHDLLRTTSPSKEALDLASEMVRDNDAAMAEIEMLNDLLLDHDIEMVETSFSVDDLQMMERELMSEIKLIEHTFEISESALDEYMDDLANYAFDLTGPANSSSP</sequence>
<dbReference type="EC" id="1.1.1.294" evidence="17"/>
<evidence type="ECO:0000256" key="9">
    <source>
        <dbReference type="ARBA" id="ARBA00023027"/>
    </source>
</evidence>
<name>I1PDY9_ORYGL</name>
<reference evidence="18 19" key="2">
    <citation type="submission" date="2018-04" db="EMBL/GenBank/DDBJ databases">
        <title>OglaRS2 (Oryza glaberrima Reference Sequence Version 2).</title>
        <authorList>
            <person name="Zhang J."/>
            <person name="Kudrna D."/>
            <person name="Lee S."/>
            <person name="Talag J."/>
            <person name="Rajasekar S."/>
            <person name="Wing R.A."/>
        </authorList>
    </citation>
    <scope>NUCLEOTIDE SEQUENCE [LARGE SCALE GENOMIC DNA]</scope>
    <source>
        <strain evidence="18 19">cv. IRGC 96717</strain>
    </source>
</reference>
<dbReference type="Gene3D" id="1.10.10.60">
    <property type="entry name" value="Homeodomain-like"/>
    <property type="match status" value="1"/>
</dbReference>
<dbReference type="InterPro" id="IPR002347">
    <property type="entry name" value="SDR_fam"/>
</dbReference>
<evidence type="ECO:0000256" key="10">
    <source>
        <dbReference type="ARBA" id="ARBA00023078"/>
    </source>
</evidence>
<dbReference type="Gramene" id="ORGLA03G0258500.1">
    <property type="protein sequence ID" value="ORGLA03G0258500.1"/>
    <property type="gene ID" value="ORGLA03G0258500"/>
</dbReference>
<evidence type="ECO:0000313" key="18">
    <source>
        <dbReference type="EnsemblPlants" id="ORGLA03G0258500.1"/>
    </source>
</evidence>
<comment type="similarity">
    <text evidence="2">Belongs to the short-chain dehydrogenases/reductases (SDR) family.</text>
</comment>
<evidence type="ECO:0000256" key="11">
    <source>
        <dbReference type="ARBA" id="ARBA00023125"/>
    </source>
</evidence>
<dbReference type="InterPro" id="IPR052625">
    <property type="entry name" value="Chl_b_Red"/>
</dbReference>
<dbReference type="NCBIfam" id="TIGR01557">
    <property type="entry name" value="myb_SHAQKYF"/>
    <property type="match status" value="1"/>
</dbReference>
<evidence type="ECO:0000256" key="3">
    <source>
        <dbReference type="ARBA" id="ARBA00022528"/>
    </source>
</evidence>
<dbReference type="EnsemblPlants" id="ORGLA03G0258500.1">
    <property type="protein sequence ID" value="ORGLA03G0258500.1"/>
    <property type="gene ID" value="ORGLA03G0258500"/>
</dbReference>
<evidence type="ECO:0000256" key="13">
    <source>
        <dbReference type="ARBA" id="ARBA00023163"/>
    </source>
</evidence>
<dbReference type="FunFam" id="3.40.50.720:FF:000223">
    <property type="entry name" value="Chlorophyll(Ide) b reductase NOL, chloroplastic"/>
    <property type="match status" value="1"/>
</dbReference>
<dbReference type="HOGENOM" id="CLU_045750_0_0_1"/>
<comment type="catalytic activity">
    <reaction evidence="16">
        <text>7(1)-hydroxychlorophyllide a + NADP(+) = chlorophyllide b + NADPH + H(+)</text>
        <dbReference type="Rhea" id="RHEA:24772"/>
        <dbReference type="ChEBI" id="CHEBI:15378"/>
        <dbReference type="ChEBI" id="CHEBI:57783"/>
        <dbReference type="ChEBI" id="CHEBI:58349"/>
        <dbReference type="ChEBI" id="CHEBI:83356"/>
        <dbReference type="ChEBI" id="CHEBI:83357"/>
        <dbReference type="EC" id="1.1.1.294"/>
    </reaction>
</comment>
<keyword evidence="19" id="KW-1185">Reference proteome</keyword>
<dbReference type="InterPro" id="IPR009057">
    <property type="entry name" value="Homeodomain-like_sf"/>
</dbReference>
<proteinExistence type="inferred from homology"/>
<comment type="subcellular location">
    <subcellularLocation>
        <location evidence="1">Plastid</location>
        <location evidence="1">Chloroplast thylakoid membrane</location>
    </subcellularLocation>
</comment>
<keyword evidence="9" id="KW-0520">NAD</keyword>
<evidence type="ECO:0000256" key="16">
    <source>
        <dbReference type="ARBA" id="ARBA00052465"/>
    </source>
</evidence>
<evidence type="ECO:0000256" key="7">
    <source>
        <dbReference type="ARBA" id="ARBA00023002"/>
    </source>
</evidence>
<accession>I1PDY9</accession>
<evidence type="ECO:0000256" key="14">
    <source>
        <dbReference type="ARBA" id="ARBA00023242"/>
    </source>
</evidence>
<dbReference type="GO" id="GO:0009535">
    <property type="term" value="C:chloroplast thylakoid membrane"/>
    <property type="evidence" value="ECO:0007669"/>
    <property type="project" value="UniProtKB-SubCell"/>
</dbReference>
<dbReference type="Gene3D" id="3.40.50.720">
    <property type="entry name" value="NAD(P)-binding Rossmann-like Domain"/>
    <property type="match status" value="1"/>
</dbReference>
<evidence type="ECO:0000256" key="1">
    <source>
        <dbReference type="ARBA" id="ARBA00004334"/>
    </source>
</evidence>
<dbReference type="Proteomes" id="UP000007306">
    <property type="component" value="Chromosome 3"/>
</dbReference>
<keyword evidence="5" id="KW-0881">Chlorophyll catabolism</keyword>
<keyword evidence="7" id="KW-0560">Oxidoreductase</keyword>
<dbReference type="PRINTS" id="PR00081">
    <property type="entry name" value="GDHRDH"/>
</dbReference>
<evidence type="ECO:0000256" key="17">
    <source>
        <dbReference type="ARBA" id="ARBA00066856"/>
    </source>
</evidence>
<keyword evidence="11" id="KW-0238">DNA-binding</keyword>
<organism evidence="18 19">
    <name type="scientific">Oryza glaberrima</name>
    <name type="common">African rice</name>
    <dbReference type="NCBI Taxonomy" id="4538"/>
    <lineage>
        <taxon>Eukaryota</taxon>
        <taxon>Viridiplantae</taxon>
        <taxon>Streptophyta</taxon>
        <taxon>Embryophyta</taxon>
        <taxon>Tracheophyta</taxon>
        <taxon>Spermatophyta</taxon>
        <taxon>Magnoliopsida</taxon>
        <taxon>Liliopsida</taxon>
        <taxon>Poales</taxon>
        <taxon>Poaceae</taxon>
        <taxon>BOP clade</taxon>
        <taxon>Oryzoideae</taxon>
        <taxon>Oryzeae</taxon>
        <taxon>Oryzinae</taxon>
        <taxon>Oryza</taxon>
    </lineage>
</organism>
<dbReference type="AlphaFoldDB" id="I1PDY9"/>
<keyword evidence="6" id="KW-0809">Transit peptide</keyword>
<keyword evidence="8" id="KW-0805">Transcription regulation</keyword>
<evidence type="ECO:0000313" key="19">
    <source>
        <dbReference type="Proteomes" id="UP000007306"/>
    </source>
</evidence>
<evidence type="ECO:0000256" key="8">
    <source>
        <dbReference type="ARBA" id="ARBA00023015"/>
    </source>
</evidence>
<dbReference type="CDD" id="cd05233">
    <property type="entry name" value="SDR_c"/>
    <property type="match status" value="1"/>
</dbReference>
<dbReference type="GO" id="GO:0010304">
    <property type="term" value="P:PSII associated light-harvesting complex II catabolic process"/>
    <property type="evidence" value="ECO:0007669"/>
    <property type="project" value="TreeGrafter"/>
</dbReference>
<dbReference type="PANTHER" id="PTHR24314">
    <property type="entry name" value="NON-SPECIFIC LIPID TRANSFER PROTEIN-RELATED"/>
    <property type="match status" value="1"/>
</dbReference>
<keyword evidence="3" id="KW-0150">Chloroplast</keyword>
<evidence type="ECO:0000256" key="2">
    <source>
        <dbReference type="ARBA" id="ARBA00006484"/>
    </source>
</evidence>
<evidence type="ECO:0000256" key="4">
    <source>
        <dbReference type="ARBA" id="ARBA00022640"/>
    </source>
</evidence>
<dbReference type="InterPro" id="IPR006447">
    <property type="entry name" value="Myb_dom_plants"/>
</dbReference>
<evidence type="ECO:0000256" key="5">
    <source>
        <dbReference type="ARBA" id="ARBA00022817"/>
    </source>
</evidence>
<evidence type="ECO:0000256" key="15">
    <source>
        <dbReference type="ARBA" id="ARBA00050138"/>
    </source>
</evidence>
<dbReference type="OMA" id="IEHTFEI"/>
<dbReference type="Pfam" id="PF00106">
    <property type="entry name" value="adh_short"/>
    <property type="match status" value="1"/>
</dbReference>
<dbReference type="PANTHER" id="PTHR24314:SF15">
    <property type="entry name" value="CHLOROPHYLL(IDE) B REDUCTASE NOL, CHLOROPLASTIC"/>
    <property type="match status" value="1"/>
</dbReference>
<evidence type="ECO:0000256" key="12">
    <source>
        <dbReference type="ARBA" id="ARBA00023136"/>
    </source>
</evidence>
<comment type="catalytic activity">
    <reaction evidence="15">
        <text>7(1)-hydroxychlorophyllide a + NAD(+) = chlorophyllide b + NADH + H(+)</text>
        <dbReference type="Rhea" id="RHEA:24768"/>
        <dbReference type="ChEBI" id="CHEBI:15378"/>
        <dbReference type="ChEBI" id="CHEBI:57540"/>
        <dbReference type="ChEBI" id="CHEBI:57945"/>
        <dbReference type="ChEBI" id="CHEBI:83356"/>
        <dbReference type="ChEBI" id="CHEBI:83357"/>
        <dbReference type="EC" id="1.1.1.294"/>
    </reaction>
</comment>
<dbReference type="GO" id="GO:0015996">
    <property type="term" value="P:chlorophyll catabolic process"/>
    <property type="evidence" value="ECO:0007669"/>
    <property type="project" value="UniProtKB-KW"/>
</dbReference>
<reference evidence="18" key="1">
    <citation type="submission" date="2015-06" db="UniProtKB">
        <authorList>
            <consortium name="EnsemblPlants"/>
        </authorList>
    </citation>
    <scope>IDENTIFICATION</scope>
</reference>
<keyword evidence="10" id="KW-0793">Thylakoid</keyword>
<dbReference type="STRING" id="4538.I1PDY9"/>
<dbReference type="SUPFAM" id="SSF46689">
    <property type="entry name" value="Homeodomain-like"/>
    <property type="match status" value="1"/>
</dbReference>
<keyword evidence="12" id="KW-0472">Membrane</keyword>
<dbReference type="InterPro" id="IPR020904">
    <property type="entry name" value="Sc_DH/Rdtase_CS"/>
</dbReference>
<keyword evidence="14" id="KW-0539">Nucleus</keyword>
<dbReference type="InterPro" id="IPR036291">
    <property type="entry name" value="NAD(P)-bd_dom_sf"/>
</dbReference>